<name>A0A915HQL6_ROMCU</name>
<dbReference type="AlphaFoldDB" id="A0A915HQL6"/>
<evidence type="ECO:0000313" key="2">
    <source>
        <dbReference type="WBParaSite" id="nRc.2.0.1.t03657-RA"/>
    </source>
</evidence>
<dbReference type="WBParaSite" id="nRc.2.0.1.t03657-RA">
    <property type="protein sequence ID" value="nRc.2.0.1.t03657-RA"/>
    <property type="gene ID" value="nRc.2.0.1.g03657"/>
</dbReference>
<organism evidence="1 2">
    <name type="scientific">Romanomermis culicivorax</name>
    <name type="common">Nematode worm</name>
    <dbReference type="NCBI Taxonomy" id="13658"/>
    <lineage>
        <taxon>Eukaryota</taxon>
        <taxon>Metazoa</taxon>
        <taxon>Ecdysozoa</taxon>
        <taxon>Nematoda</taxon>
        <taxon>Enoplea</taxon>
        <taxon>Dorylaimia</taxon>
        <taxon>Mermithida</taxon>
        <taxon>Mermithoidea</taxon>
        <taxon>Mermithidae</taxon>
        <taxon>Romanomermis</taxon>
    </lineage>
</organism>
<protein>
    <submittedName>
        <fullName evidence="2">Uncharacterized protein</fullName>
    </submittedName>
</protein>
<evidence type="ECO:0000313" key="1">
    <source>
        <dbReference type="Proteomes" id="UP000887565"/>
    </source>
</evidence>
<sequence length="95" mass="10385">SFEADSSSVRIFWVRLILTVSRLTVLQCLKQSVRSKGAAVISRCARLLLTIILVQSVRENAIGLGDLGLGNLGGFREFGWSWCSGRFGRSDVLAV</sequence>
<keyword evidence="1" id="KW-1185">Reference proteome</keyword>
<reference evidence="2" key="1">
    <citation type="submission" date="2022-11" db="UniProtKB">
        <authorList>
            <consortium name="WormBaseParasite"/>
        </authorList>
    </citation>
    <scope>IDENTIFICATION</scope>
</reference>
<accession>A0A915HQL6</accession>
<dbReference type="Proteomes" id="UP000887565">
    <property type="component" value="Unplaced"/>
</dbReference>
<proteinExistence type="predicted"/>